<keyword evidence="9" id="KW-1185">Reference proteome</keyword>
<comment type="subcellular location">
    <subcellularLocation>
        <location evidence="1 6">Membrane</location>
        <topology evidence="1 6">Multi-pass membrane protein</topology>
    </subcellularLocation>
</comment>
<evidence type="ECO:0000259" key="7">
    <source>
        <dbReference type="Pfam" id="PF00892"/>
    </source>
</evidence>
<proteinExistence type="inferred from homology"/>
<dbReference type="InterPro" id="IPR037185">
    <property type="entry name" value="EmrE-like"/>
</dbReference>
<gene>
    <name evidence="8" type="ORF">TCM_002074</name>
</gene>
<dbReference type="GO" id="GO:0022857">
    <property type="term" value="F:transmembrane transporter activity"/>
    <property type="evidence" value="ECO:0007669"/>
    <property type="project" value="InterPro"/>
</dbReference>
<dbReference type="InParanoid" id="A0A061DTF0"/>
<feature type="transmembrane region" description="Helical" evidence="6">
    <location>
        <begin position="30"/>
        <end position="49"/>
    </location>
</feature>
<feature type="transmembrane region" description="Helical" evidence="6">
    <location>
        <begin position="163"/>
        <end position="186"/>
    </location>
</feature>
<evidence type="ECO:0000256" key="1">
    <source>
        <dbReference type="ARBA" id="ARBA00004141"/>
    </source>
</evidence>
<feature type="transmembrane region" description="Helical" evidence="6">
    <location>
        <begin position="275"/>
        <end position="297"/>
    </location>
</feature>
<feature type="transmembrane region" description="Helical" evidence="6">
    <location>
        <begin position="94"/>
        <end position="117"/>
    </location>
</feature>
<dbReference type="eggNOG" id="ENOG502QUQD">
    <property type="taxonomic scope" value="Eukaryota"/>
</dbReference>
<dbReference type="EMBL" id="CM001879">
    <property type="protein sequence ID" value="EOX93233.1"/>
    <property type="molecule type" value="Genomic_DNA"/>
</dbReference>
<dbReference type="SUPFAM" id="SSF103481">
    <property type="entry name" value="Multidrug resistance efflux transporter EmrE"/>
    <property type="match status" value="1"/>
</dbReference>
<name>A0A061DTF0_THECC</name>
<feature type="domain" description="EamA" evidence="7">
    <location>
        <begin position="35"/>
        <end position="151"/>
    </location>
</feature>
<evidence type="ECO:0000313" key="8">
    <source>
        <dbReference type="EMBL" id="EOX93233.1"/>
    </source>
</evidence>
<evidence type="ECO:0000256" key="6">
    <source>
        <dbReference type="RuleBase" id="RU363077"/>
    </source>
</evidence>
<feature type="transmembrane region" description="Helical" evidence="6">
    <location>
        <begin position="123"/>
        <end position="142"/>
    </location>
</feature>
<organism evidence="8 9">
    <name type="scientific">Theobroma cacao</name>
    <name type="common">Cacao</name>
    <name type="synonym">Cocoa</name>
    <dbReference type="NCBI Taxonomy" id="3641"/>
    <lineage>
        <taxon>Eukaryota</taxon>
        <taxon>Viridiplantae</taxon>
        <taxon>Streptophyta</taxon>
        <taxon>Embryophyta</taxon>
        <taxon>Tracheophyta</taxon>
        <taxon>Spermatophyta</taxon>
        <taxon>Magnoliopsida</taxon>
        <taxon>eudicotyledons</taxon>
        <taxon>Gunneridae</taxon>
        <taxon>Pentapetalae</taxon>
        <taxon>rosids</taxon>
        <taxon>malvids</taxon>
        <taxon>Malvales</taxon>
        <taxon>Malvaceae</taxon>
        <taxon>Byttnerioideae</taxon>
        <taxon>Theobroma</taxon>
    </lineage>
</organism>
<dbReference type="HOGENOM" id="CLU_770318_0_0_1"/>
<sequence>MLTSMKMETQQQGETAGGIKRKGELRFEGLKPYAICIFCNICFAGYNIISKVSLDNGMSSYVLVVYGPVFGTLTTAVLALLFERKHDRKISMAILRDIFFLGILGAVLGRTLFYIGLKDTSPAVASALANLIPSMTFVLAVLCRMEALDMSKHSARAKVGGSVVALAGATLMTLYKGSLMLLLSYLSLSAFLVLQTVTVKKYPAPITLTSLTCLSGTLVSAIMTAALDHKASSWRLSWDKSLVAILYSGIVIFGLTFFLQALVGKTKGLVFMTAFRPLGTVIATIMGLLVLGDALFLGRYRFLFYFRGFMDENKLRSGSSTHSCRFVFNFVGKGKETAGGVQHLLNALKSDQKSDNTWIL</sequence>
<dbReference type="InterPro" id="IPR000620">
    <property type="entry name" value="EamA_dom"/>
</dbReference>
<evidence type="ECO:0000256" key="4">
    <source>
        <dbReference type="ARBA" id="ARBA00022989"/>
    </source>
</evidence>
<dbReference type="GO" id="GO:0005886">
    <property type="term" value="C:plasma membrane"/>
    <property type="evidence" value="ECO:0000318"/>
    <property type="project" value="GO_Central"/>
</dbReference>
<protein>
    <recommendedName>
        <fullName evidence="6">WAT1-related protein</fullName>
    </recommendedName>
</protein>
<dbReference type="InterPro" id="IPR030184">
    <property type="entry name" value="WAT1-related"/>
</dbReference>
<evidence type="ECO:0000256" key="2">
    <source>
        <dbReference type="ARBA" id="ARBA00007635"/>
    </source>
</evidence>
<dbReference type="Pfam" id="PF00892">
    <property type="entry name" value="EamA"/>
    <property type="match status" value="1"/>
</dbReference>
<keyword evidence="5 6" id="KW-0472">Membrane</keyword>
<dbReference type="AlphaFoldDB" id="A0A061DTF0"/>
<accession>A0A061DTF0</accession>
<evidence type="ECO:0000313" key="9">
    <source>
        <dbReference type="Proteomes" id="UP000026915"/>
    </source>
</evidence>
<feature type="transmembrane region" description="Helical" evidence="6">
    <location>
        <begin position="241"/>
        <end position="263"/>
    </location>
</feature>
<evidence type="ECO:0000256" key="3">
    <source>
        <dbReference type="ARBA" id="ARBA00022692"/>
    </source>
</evidence>
<feature type="transmembrane region" description="Helical" evidence="6">
    <location>
        <begin position="206"/>
        <end position="229"/>
    </location>
</feature>
<keyword evidence="4 6" id="KW-1133">Transmembrane helix</keyword>
<dbReference type="Gramene" id="EOX93233">
    <property type="protein sequence ID" value="EOX93233"/>
    <property type="gene ID" value="TCM_002074"/>
</dbReference>
<comment type="similarity">
    <text evidence="2 6">Belongs to the drug/metabolite transporter (DMT) superfamily. Plant drug/metabolite exporter (P-DME) (TC 2.A.7.4) family.</text>
</comment>
<dbReference type="PANTHER" id="PTHR31218">
    <property type="entry name" value="WAT1-RELATED PROTEIN"/>
    <property type="match status" value="1"/>
</dbReference>
<reference evidence="8 9" key="1">
    <citation type="journal article" date="2013" name="Genome Biol.">
        <title>The genome sequence of the most widely cultivated cacao type and its use to identify candidate genes regulating pod color.</title>
        <authorList>
            <person name="Motamayor J.C."/>
            <person name="Mockaitis K."/>
            <person name="Schmutz J."/>
            <person name="Haiminen N."/>
            <person name="Iii D.L."/>
            <person name="Cornejo O."/>
            <person name="Findley S.D."/>
            <person name="Zheng P."/>
            <person name="Utro F."/>
            <person name="Royaert S."/>
            <person name="Saski C."/>
            <person name="Jenkins J."/>
            <person name="Podicheti R."/>
            <person name="Zhao M."/>
            <person name="Scheffler B.E."/>
            <person name="Stack J.C."/>
            <person name="Feltus F.A."/>
            <person name="Mustiga G.M."/>
            <person name="Amores F."/>
            <person name="Phillips W."/>
            <person name="Marelli J.P."/>
            <person name="May G.D."/>
            <person name="Shapiro H."/>
            <person name="Ma J."/>
            <person name="Bustamante C.D."/>
            <person name="Schnell R.J."/>
            <person name="Main D."/>
            <person name="Gilbert D."/>
            <person name="Parida L."/>
            <person name="Kuhn D.N."/>
        </authorList>
    </citation>
    <scope>NUCLEOTIDE SEQUENCE [LARGE SCALE GENOMIC DNA]</scope>
    <source>
        <strain evidence="9">cv. Matina 1-6</strain>
    </source>
</reference>
<evidence type="ECO:0000256" key="5">
    <source>
        <dbReference type="ARBA" id="ARBA00023136"/>
    </source>
</evidence>
<keyword evidence="3 6" id="KW-0812">Transmembrane</keyword>
<dbReference type="Proteomes" id="UP000026915">
    <property type="component" value="Chromosome 1"/>
</dbReference>
<feature type="transmembrane region" description="Helical" evidence="6">
    <location>
        <begin position="61"/>
        <end position="82"/>
    </location>
</feature>